<sequence>MTTAAVSPPCLTVGLFWHSINSDNLGIGALTVSNIALVREAARQAGCAVRFTIFGYLDKRTPYVGGDDIEFVALNGKRIALPWSDLQGKVAACDLMLDIGGGDSFASIYGGKRLTFLLLSKIRTLIAGVPLIMSPQTLGPFDNWLGRTAASLVLKGCHTVYTRDALSEAYFREAMGGKAEKIRLTTDVAFALPFDTPAANTSGKPKVGLNPSGLMFSGGYGKKNDYKLTLPFDQLMHRLIAHFRDKGCEVHLIGHVNSLTLPVDDDYHVCEQLKAEYPDCVLAPNFTSPSEAKTYIAGLDFFTGARMHACIAAASAGIAVVPLAYSRKFEGLFGTLGYKRTLDCRTSTLDDAFDQIVKAFDDRETLKAEAGELAAVSRERLKVYTDGIADTMRHVMATRKAG</sequence>
<keyword evidence="3" id="KW-1185">Reference proteome</keyword>
<feature type="domain" description="Polysaccharide pyruvyl transferase" evidence="1">
    <location>
        <begin position="79"/>
        <end position="326"/>
    </location>
</feature>
<organism evidence="2 3">
    <name type="scientific">Gimibacter soli</name>
    <dbReference type="NCBI Taxonomy" id="3024400"/>
    <lineage>
        <taxon>Bacteria</taxon>
        <taxon>Pseudomonadati</taxon>
        <taxon>Pseudomonadota</taxon>
        <taxon>Alphaproteobacteria</taxon>
        <taxon>Kordiimonadales</taxon>
        <taxon>Temperatibacteraceae</taxon>
        <taxon>Gimibacter</taxon>
    </lineage>
</organism>
<name>A0AAF0BL87_9PROT</name>
<evidence type="ECO:0000313" key="2">
    <source>
        <dbReference type="EMBL" id="WCL53175.1"/>
    </source>
</evidence>
<dbReference type="AlphaFoldDB" id="A0AAF0BL87"/>
<reference evidence="2" key="1">
    <citation type="submission" date="2023-01" db="EMBL/GenBank/DDBJ databases">
        <title>The genome sequence of Kordiimonadaceae bacterium 6D33.</title>
        <authorList>
            <person name="Liu Y."/>
        </authorList>
    </citation>
    <scope>NUCLEOTIDE SEQUENCE</scope>
    <source>
        <strain evidence="2">6D33</strain>
    </source>
</reference>
<dbReference type="PANTHER" id="PTHR36836:SF1">
    <property type="entry name" value="COLANIC ACID BIOSYNTHESIS PROTEIN WCAK"/>
    <property type="match status" value="1"/>
</dbReference>
<accession>A0AAF0BL87</accession>
<evidence type="ECO:0000313" key="3">
    <source>
        <dbReference type="Proteomes" id="UP001217500"/>
    </source>
</evidence>
<dbReference type="GO" id="GO:0016740">
    <property type="term" value="F:transferase activity"/>
    <property type="evidence" value="ECO:0007669"/>
    <property type="project" value="UniProtKB-KW"/>
</dbReference>
<dbReference type="Proteomes" id="UP001217500">
    <property type="component" value="Chromosome"/>
</dbReference>
<dbReference type="EMBL" id="CP116805">
    <property type="protein sequence ID" value="WCL53175.1"/>
    <property type="molecule type" value="Genomic_DNA"/>
</dbReference>
<dbReference type="RefSeq" id="WP_289502687.1">
    <property type="nucleotide sequence ID" value="NZ_CP116805.1"/>
</dbReference>
<dbReference type="PANTHER" id="PTHR36836">
    <property type="entry name" value="COLANIC ACID BIOSYNTHESIS PROTEIN WCAK"/>
    <property type="match status" value="1"/>
</dbReference>
<dbReference type="Pfam" id="PF04230">
    <property type="entry name" value="PS_pyruv_trans"/>
    <property type="match status" value="1"/>
</dbReference>
<proteinExistence type="predicted"/>
<protein>
    <submittedName>
        <fullName evidence="2">Polysaccharide pyruvyl transferase family protein</fullName>
    </submittedName>
</protein>
<keyword evidence="2" id="KW-0808">Transferase</keyword>
<evidence type="ECO:0000259" key="1">
    <source>
        <dbReference type="Pfam" id="PF04230"/>
    </source>
</evidence>
<dbReference type="InterPro" id="IPR007345">
    <property type="entry name" value="Polysacch_pyruvyl_Trfase"/>
</dbReference>
<gene>
    <name evidence="2" type="ORF">PH603_11575</name>
</gene>
<dbReference type="KEGG" id="gso:PH603_11575"/>